<evidence type="ECO:0000313" key="18">
    <source>
        <dbReference type="RefSeq" id="XP_027202209.1"/>
    </source>
</evidence>
<dbReference type="Pfam" id="PF16199">
    <property type="entry name" value="Radical_SAM_C"/>
    <property type="match status" value="1"/>
</dbReference>
<evidence type="ECO:0000259" key="16">
    <source>
        <dbReference type="SMART" id="SM00729"/>
    </source>
</evidence>
<gene>
    <name evidence="18" type="primary">LOC113796171</name>
</gene>
<dbReference type="GO" id="GO:0000049">
    <property type="term" value="F:tRNA binding"/>
    <property type="evidence" value="ECO:0007669"/>
    <property type="project" value="UniProtKB-KW"/>
</dbReference>
<evidence type="ECO:0000256" key="13">
    <source>
        <dbReference type="ARBA" id="ARBA00023315"/>
    </source>
</evidence>
<dbReference type="InterPro" id="IPR058240">
    <property type="entry name" value="rSAM_sf"/>
</dbReference>
<feature type="domain" description="Elp3/MiaA/NifB-like radical SAM core" evidence="16">
    <location>
        <begin position="62"/>
        <end position="332"/>
    </location>
</feature>
<keyword evidence="10" id="KW-0694">RNA-binding</keyword>
<dbReference type="GO" id="GO:0033588">
    <property type="term" value="C:elongator holoenzyme complex"/>
    <property type="evidence" value="ECO:0007669"/>
    <property type="project" value="TreeGrafter"/>
</dbReference>
<keyword evidence="5" id="KW-0820">tRNA-binding</keyword>
<dbReference type="RefSeq" id="XP_027202209.1">
    <property type="nucleotide sequence ID" value="XM_027346408.1"/>
</dbReference>
<dbReference type="InterPro" id="IPR023404">
    <property type="entry name" value="rSAM_horseshoe"/>
</dbReference>
<protein>
    <recommendedName>
        <fullName evidence="14">tRNA carboxymethyluridine synthase</fullName>
        <ecNumber evidence="14">2.3.1.311</ecNumber>
    </recommendedName>
</protein>
<keyword evidence="11" id="KW-0408">Iron</keyword>
<dbReference type="InterPro" id="IPR032432">
    <property type="entry name" value="Radical_SAM_C"/>
</dbReference>
<dbReference type="KEGG" id="dpte:113796171"/>
<dbReference type="SMART" id="SM00729">
    <property type="entry name" value="Elp3"/>
    <property type="match status" value="1"/>
</dbReference>
<dbReference type="UniPathway" id="UPA00988"/>
<dbReference type="InterPro" id="IPR039661">
    <property type="entry name" value="ELP3"/>
</dbReference>
<evidence type="ECO:0000256" key="3">
    <source>
        <dbReference type="ARBA" id="ARBA00005494"/>
    </source>
</evidence>
<dbReference type="SFLD" id="SFLDS00029">
    <property type="entry name" value="Radical_SAM"/>
    <property type="match status" value="1"/>
</dbReference>
<proteinExistence type="inferred from homology"/>
<comment type="pathway">
    <text evidence="2">tRNA modification.</text>
</comment>
<evidence type="ECO:0000256" key="7">
    <source>
        <dbReference type="ARBA" id="ARBA00022691"/>
    </source>
</evidence>
<dbReference type="SFLD" id="SFLDG01086">
    <property type="entry name" value="elongater_protein-like"/>
    <property type="match status" value="1"/>
</dbReference>
<evidence type="ECO:0000313" key="17">
    <source>
        <dbReference type="Proteomes" id="UP000515146"/>
    </source>
</evidence>
<dbReference type="PANTHER" id="PTHR11135">
    <property type="entry name" value="HISTONE ACETYLTRANSFERASE-RELATED"/>
    <property type="match status" value="1"/>
</dbReference>
<evidence type="ECO:0000256" key="1">
    <source>
        <dbReference type="ARBA" id="ARBA00001966"/>
    </source>
</evidence>
<dbReference type="EC" id="2.3.1.311" evidence="14"/>
<evidence type="ECO:0000256" key="6">
    <source>
        <dbReference type="ARBA" id="ARBA00022679"/>
    </source>
</evidence>
<dbReference type="Gene3D" id="3.80.30.20">
    <property type="entry name" value="tm_1862 like domain"/>
    <property type="match status" value="1"/>
</dbReference>
<dbReference type="SUPFAM" id="SSF55729">
    <property type="entry name" value="Acyl-CoA N-acyltransferases (Nat)"/>
    <property type="match status" value="1"/>
</dbReference>
<sequence length="639" mass="74357">MNKWNLLDQKIARKTYKCILSKQQLNYLYKKYIKENPQVPNSVYNLEKYLITKQVRTTSGVCVITVLTSPGAFSCPMDCYYCPNEPGQPRSYLSTEPAVLRGNQCKWDPVIQFWDRAHTLLKNGHTIDKIELLVLGGTWSGYPQNYQEEFCRDLFFAANTFYDYFSEKLFLYRNQIVEPKTLSEEQTINENSRCKIIGLTLETRPDYINLEEIRNLRRFGCTRVQIGMQHTNDTILKYINRGHDLMTVKKAINLLKTNGFKVDLHIMLDLPGSDISLDTKMMIQVLSDPHLQVDQWKIYPCEVTPFSKIKEWFDDGIYIPYTNTKEGLKSLFNLILLVKHDIHPWIRLNRIIRDIPLESIVAGTKSTNMRQLLMEASNRLGWSCSCMRCREIRTYNLKNSSTLVIRSYAQTEEGIEYFISMESEDRRYLLGFCRLRLNTKLAKSNIAFDAFKDYTAYVRELHVYGTLVATTENKDTKDKRIQHSGVGSTLMMVAEIIAILKGEKKLVVIAGVGTRKYYSKLGFTLENTYMTKNIESVEYKNKVFASFYTNQYFNKKSALVIEHINTDEFKYCEDKSWNFETIDKILGITSSRLKVSKIKPQELQLNSVNRTSWIENLTIPKPNIKLNALKSLFNISFFK</sequence>
<dbReference type="NCBIfam" id="TIGR01211">
    <property type="entry name" value="ELP3"/>
    <property type="match status" value="1"/>
</dbReference>
<keyword evidence="9" id="KW-0479">Metal-binding</keyword>
<dbReference type="OrthoDB" id="10265243at2759"/>
<dbReference type="Proteomes" id="UP000515146">
    <property type="component" value="Unplaced"/>
</dbReference>
<dbReference type="Pfam" id="PF04055">
    <property type="entry name" value="Radical_SAM"/>
    <property type="match status" value="1"/>
</dbReference>
<evidence type="ECO:0000256" key="5">
    <source>
        <dbReference type="ARBA" id="ARBA00022555"/>
    </source>
</evidence>
<dbReference type="InterPro" id="IPR016181">
    <property type="entry name" value="Acyl_CoA_acyltransferase"/>
</dbReference>
<keyword evidence="12" id="KW-0411">Iron-sulfur</keyword>
<keyword evidence="7" id="KW-0949">S-adenosyl-L-methionine</keyword>
<evidence type="ECO:0000256" key="8">
    <source>
        <dbReference type="ARBA" id="ARBA00022694"/>
    </source>
</evidence>
<keyword evidence="17" id="KW-1185">Reference proteome</keyword>
<dbReference type="GO" id="GO:0005737">
    <property type="term" value="C:cytoplasm"/>
    <property type="evidence" value="ECO:0007669"/>
    <property type="project" value="TreeGrafter"/>
</dbReference>
<dbReference type="GO" id="GO:0106261">
    <property type="term" value="F:tRNA uridine(34) acetyltransferase activity"/>
    <property type="evidence" value="ECO:0007669"/>
    <property type="project" value="UniProtKB-EC"/>
</dbReference>
<evidence type="ECO:0000256" key="9">
    <source>
        <dbReference type="ARBA" id="ARBA00022723"/>
    </source>
</evidence>
<evidence type="ECO:0000256" key="12">
    <source>
        <dbReference type="ARBA" id="ARBA00023014"/>
    </source>
</evidence>
<dbReference type="InterPro" id="IPR034687">
    <property type="entry name" value="ELP3-like"/>
</dbReference>
<comment type="catalytic activity">
    <reaction evidence="15">
        <text>uridine(34) in tRNA + acetyl-CoA + S-adenosyl-L-methionine + H2O = 5-(carboxymethyl)uridine(34) in tRNA + 5'-deoxyadenosine + L-methionine + CoA + 2 H(+)</text>
        <dbReference type="Rhea" id="RHEA:61020"/>
        <dbReference type="Rhea" id="RHEA-COMP:10407"/>
        <dbReference type="Rhea" id="RHEA-COMP:11727"/>
        <dbReference type="ChEBI" id="CHEBI:15377"/>
        <dbReference type="ChEBI" id="CHEBI:15378"/>
        <dbReference type="ChEBI" id="CHEBI:17319"/>
        <dbReference type="ChEBI" id="CHEBI:57287"/>
        <dbReference type="ChEBI" id="CHEBI:57288"/>
        <dbReference type="ChEBI" id="CHEBI:57844"/>
        <dbReference type="ChEBI" id="CHEBI:59789"/>
        <dbReference type="ChEBI" id="CHEBI:65315"/>
        <dbReference type="ChEBI" id="CHEBI:74882"/>
        <dbReference type="EC" id="2.3.1.311"/>
    </reaction>
    <physiologicalReaction direction="left-to-right" evidence="15">
        <dbReference type="Rhea" id="RHEA:61021"/>
    </physiologicalReaction>
</comment>
<evidence type="ECO:0000256" key="15">
    <source>
        <dbReference type="ARBA" id="ARBA00047372"/>
    </source>
</evidence>
<organism evidence="17 18">
    <name type="scientific">Dermatophagoides pteronyssinus</name>
    <name type="common">European house dust mite</name>
    <dbReference type="NCBI Taxonomy" id="6956"/>
    <lineage>
        <taxon>Eukaryota</taxon>
        <taxon>Metazoa</taxon>
        <taxon>Ecdysozoa</taxon>
        <taxon>Arthropoda</taxon>
        <taxon>Chelicerata</taxon>
        <taxon>Arachnida</taxon>
        <taxon>Acari</taxon>
        <taxon>Acariformes</taxon>
        <taxon>Sarcoptiformes</taxon>
        <taxon>Astigmata</taxon>
        <taxon>Psoroptidia</taxon>
        <taxon>Analgoidea</taxon>
        <taxon>Pyroglyphidae</taxon>
        <taxon>Dermatophagoidinae</taxon>
        <taxon>Dermatophagoides</taxon>
    </lineage>
</organism>
<accession>A0A6P6YC26</accession>
<name>A0A6P6YC26_DERPT</name>
<dbReference type="SUPFAM" id="SSF102114">
    <property type="entry name" value="Radical SAM enzymes"/>
    <property type="match status" value="1"/>
</dbReference>
<dbReference type="SFLD" id="SFLDF00344">
    <property type="entry name" value="ELP3-like"/>
    <property type="match status" value="1"/>
</dbReference>
<evidence type="ECO:0000256" key="2">
    <source>
        <dbReference type="ARBA" id="ARBA00005217"/>
    </source>
</evidence>
<dbReference type="InterPro" id="IPR007197">
    <property type="entry name" value="rSAM"/>
</dbReference>
<dbReference type="Gene3D" id="3.40.630.30">
    <property type="match status" value="1"/>
</dbReference>
<evidence type="ECO:0000256" key="11">
    <source>
        <dbReference type="ARBA" id="ARBA00023004"/>
    </source>
</evidence>
<evidence type="ECO:0000256" key="10">
    <source>
        <dbReference type="ARBA" id="ARBA00022884"/>
    </source>
</evidence>
<dbReference type="GO" id="GO:0046872">
    <property type="term" value="F:metal ion binding"/>
    <property type="evidence" value="ECO:0007669"/>
    <property type="project" value="UniProtKB-KW"/>
</dbReference>
<keyword evidence="13" id="KW-0012">Acyltransferase</keyword>
<dbReference type="InParanoid" id="A0A6P6YC26"/>
<dbReference type="GO" id="GO:0005634">
    <property type="term" value="C:nucleus"/>
    <property type="evidence" value="ECO:0007669"/>
    <property type="project" value="TreeGrafter"/>
</dbReference>
<keyword evidence="6" id="KW-0808">Transferase</keyword>
<dbReference type="InterPro" id="IPR006638">
    <property type="entry name" value="Elp3/MiaA/NifB-like_rSAM"/>
</dbReference>
<dbReference type="GO" id="GO:0002926">
    <property type="term" value="P:tRNA wobble base 5-methoxycarbonylmethyl-2-thiouridinylation"/>
    <property type="evidence" value="ECO:0007669"/>
    <property type="project" value="TreeGrafter"/>
</dbReference>
<keyword evidence="8" id="KW-0819">tRNA processing</keyword>
<evidence type="ECO:0000256" key="14">
    <source>
        <dbReference type="ARBA" id="ARBA00044771"/>
    </source>
</evidence>
<comment type="cofactor">
    <cofactor evidence="1">
        <name>[4Fe-4S] cluster</name>
        <dbReference type="ChEBI" id="CHEBI:49883"/>
    </cofactor>
</comment>
<dbReference type="GO" id="GO:0051539">
    <property type="term" value="F:4 iron, 4 sulfur cluster binding"/>
    <property type="evidence" value="ECO:0007669"/>
    <property type="project" value="UniProtKB-KW"/>
</dbReference>
<keyword evidence="4" id="KW-0004">4Fe-4S</keyword>
<dbReference type="PANTHER" id="PTHR11135:SF2">
    <property type="entry name" value="ELONGATOR COMPLEX PROTEIN 3"/>
    <property type="match status" value="1"/>
</dbReference>
<reference evidence="18" key="1">
    <citation type="submission" date="2025-08" db="UniProtKB">
        <authorList>
            <consortium name="RefSeq"/>
        </authorList>
    </citation>
    <scope>IDENTIFICATION</scope>
    <source>
        <strain evidence="18">Airmid</strain>
    </source>
</reference>
<dbReference type="AlphaFoldDB" id="A0A6P6YC26"/>
<comment type="similarity">
    <text evidence="3">Belongs to the ELP3 family.</text>
</comment>
<evidence type="ECO:0000256" key="4">
    <source>
        <dbReference type="ARBA" id="ARBA00022485"/>
    </source>
</evidence>